<dbReference type="InterPro" id="IPR006433">
    <property type="entry name" value="Prohead_protease"/>
</dbReference>
<dbReference type="GO" id="GO:0006508">
    <property type="term" value="P:proteolysis"/>
    <property type="evidence" value="ECO:0007669"/>
    <property type="project" value="UniProtKB-KW"/>
</dbReference>
<dbReference type="GO" id="GO:0008233">
    <property type="term" value="F:peptidase activity"/>
    <property type="evidence" value="ECO:0007669"/>
    <property type="project" value="UniProtKB-KW"/>
</dbReference>
<comment type="caution">
    <text evidence="5">The sequence shown here is derived from an EMBL/GenBank/DDBJ whole genome shotgun (WGS) entry which is preliminary data.</text>
</comment>
<evidence type="ECO:0000259" key="4">
    <source>
        <dbReference type="Pfam" id="PF04586"/>
    </source>
</evidence>
<evidence type="ECO:0000313" key="6">
    <source>
        <dbReference type="Proteomes" id="UP000285625"/>
    </source>
</evidence>
<reference evidence="5 6" key="1">
    <citation type="journal article" date="2016" name="Front. Microbiol.">
        <title>Comprehensive Phylogenetic Analysis of Bovine Non-aureus Staphylococci Species Based on Whole-Genome Sequencing.</title>
        <authorList>
            <person name="Naushad S."/>
            <person name="Barkema H.W."/>
            <person name="Luby C."/>
            <person name="Condas L.A."/>
            <person name="Nobrega D.B."/>
            <person name="Carson D.A."/>
            <person name="De Buck J."/>
        </authorList>
    </citation>
    <scope>NUCLEOTIDE SEQUENCE [LARGE SCALE GENOMIC DNA]</scope>
    <source>
        <strain evidence="5 6">SNUC 5959</strain>
    </source>
</reference>
<keyword evidence="3" id="KW-0378">Hydrolase</keyword>
<keyword evidence="1" id="KW-1188">Viral release from host cell</keyword>
<keyword evidence="2 5" id="KW-0645">Protease</keyword>
<evidence type="ECO:0000313" key="5">
    <source>
        <dbReference type="EMBL" id="RIO45067.1"/>
    </source>
</evidence>
<feature type="domain" description="Prohead serine protease" evidence="4">
    <location>
        <begin position="12"/>
        <end position="172"/>
    </location>
</feature>
<dbReference type="Pfam" id="PF04586">
    <property type="entry name" value="Peptidase_S78"/>
    <property type="match status" value="1"/>
</dbReference>
<dbReference type="Proteomes" id="UP000285625">
    <property type="component" value="Unassembled WGS sequence"/>
</dbReference>
<gene>
    <name evidence="5" type="ORF">BUZ57_08320</name>
</gene>
<proteinExistence type="predicted"/>
<name>A0A418JI57_STAHY</name>
<evidence type="ECO:0000256" key="1">
    <source>
        <dbReference type="ARBA" id="ARBA00022612"/>
    </source>
</evidence>
<dbReference type="InterPro" id="IPR054613">
    <property type="entry name" value="Peptidase_S78_dom"/>
</dbReference>
<sequence length="199" mass="22821">MAKETRIGNITEVRSNDNNEMVIEGYALKFDTWSENLGGFKETISRSALENTDLSDVRCLVDHVPSQIIGRTKSGTLELETDDVGLKYRCKLPNTTFARDLYENMRVGNINQCSFGFMLDEQGDEMRFDQQENIYKRTLKAIRELTDVSVVTYPAYKDTDVKPALRSIENIENEKRKKVLELKLKKHSITNKLGEVGHH</sequence>
<evidence type="ECO:0000256" key="3">
    <source>
        <dbReference type="ARBA" id="ARBA00022801"/>
    </source>
</evidence>
<dbReference type="RefSeq" id="WP_119635618.1">
    <property type="nucleotide sequence ID" value="NZ_QXVO01000024.1"/>
</dbReference>
<dbReference type="NCBIfam" id="TIGR01543">
    <property type="entry name" value="proheadase_HK97"/>
    <property type="match status" value="1"/>
</dbReference>
<dbReference type="EMBL" id="QXVO01000024">
    <property type="protein sequence ID" value="RIO45067.1"/>
    <property type="molecule type" value="Genomic_DNA"/>
</dbReference>
<evidence type="ECO:0000256" key="2">
    <source>
        <dbReference type="ARBA" id="ARBA00022670"/>
    </source>
</evidence>
<organism evidence="5 6">
    <name type="scientific">Staphylococcus hyicus</name>
    <dbReference type="NCBI Taxonomy" id="1284"/>
    <lineage>
        <taxon>Bacteria</taxon>
        <taxon>Bacillati</taxon>
        <taxon>Bacillota</taxon>
        <taxon>Bacilli</taxon>
        <taxon>Bacillales</taxon>
        <taxon>Staphylococcaceae</taxon>
        <taxon>Staphylococcus</taxon>
    </lineage>
</organism>
<dbReference type="AlphaFoldDB" id="A0A418JI57"/>
<protein>
    <submittedName>
        <fullName evidence="5">HK97 family phage prohead protease</fullName>
    </submittedName>
</protein>
<accession>A0A418JI57</accession>